<name>A0A0P1KRX9_9SACH</name>
<dbReference type="AlphaFoldDB" id="A0A0P1KRX9"/>
<proteinExistence type="predicted"/>
<feature type="compositionally biased region" description="Polar residues" evidence="1">
    <location>
        <begin position="69"/>
        <end position="78"/>
    </location>
</feature>
<dbReference type="EMBL" id="LN890537">
    <property type="protein sequence ID" value="CUS22467.1"/>
    <property type="molecule type" value="Genomic_DNA"/>
</dbReference>
<keyword evidence="3" id="KW-1185">Reference proteome</keyword>
<evidence type="ECO:0000256" key="1">
    <source>
        <dbReference type="SAM" id="MobiDB-lite"/>
    </source>
</evidence>
<sequence>MKAQKGHQPNSRVLAANGAITNIERAGHFPGVKPVCERSPKRRESFKVTKGKRLDPGELYSPHADTSDKTTGFMSSPIGNIPDSSAARRAGYVNRAYAPGDSPFAHYALMNYCNSNSHLNTSIYANPNMSSLVGVEHTEQDVNNIFDDFEHFSFQSFPSYFNPREASNMPHQEKVNKWIESVPTFNVSEELWESECYSVSGDLDWEEKEFDRGLVCHGSLPFSLATADEILHLQAKRLDTLVRKNYELTPDVPLTPGEF</sequence>
<feature type="region of interest" description="Disordered" evidence="1">
    <location>
        <begin position="53"/>
        <end position="80"/>
    </location>
</feature>
<gene>
    <name evidence="2" type="ORF">LAQU0_S05e06018g</name>
</gene>
<evidence type="ECO:0000313" key="2">
    <source>
        <dbReference type="EMBL" id="CUS22467.1"/>
    </source>
</evidence>
<dbReference type="OrthoDB" id="3981267at2759"/>
<protein>
    <submittedName>
        <fullName evidence="2">LAQU0S05e06018g1_1</fullName>
    </submittedName>
</protein>
<organism evidence="2 3">
    <name type="scientific">Lachancea quebecensis</name>
    <dbReference type="NCBI Taxonomy" id="1654605"/>
    <lineage>
        <taxon>Eukaryota</taxon>
        <taxon>Fungi</taxon>
        <taxon>Dikarya</taxon>
        <taxon>Ascomycota</taxon>
        <taxon>Saccharomycotina</taxon>
        <taxon>Saccharomycetes</taxon>
        <taxon>Saccharomycetales</taxon>
        <taxon>Saccharomycetaceae</taxon>
        <taxon>Lachancea</taxon>
    </lineage>
</organism>
<accession>A0A0P1KRX9</accession>
<dbReference type="Proteomes" id="UP000236544">
    <property type="component" value="Unassembled WGS sequence"/>
</dbReference>
<reference evidence="3" key="1">
    <citation type="submission" date="2015-10" db="EMBL/GenBank/DDBJ databases">
        <authorList>
            <person name="Devillers H."/>
        </authorList>
    </citation>
    <scope>NUCLEOTIDE SEQUENCE [LARGE SCALE GENOMIC DNA]</scope>
</reference>
<evidence type="ECO:0000313" key="3">
    <source>
        <dbReference type="Proteomes" id="UP000236544"/>
    </source>
</evidence>